<dbReference type="SUPFAM" id="SSF103473">
    <property type="entry name" value="MFS general substrate transporter"/>
    <property type="match status" value="1"/>
</dbReference>
<name>A0AAD5RHT0_9PEZI</name>
<evidence type="ECO:0000256" key="5">
    <source>
        <dbReference type="SAM" id="MobiDB-lite"/>
    </source>
</evidence>
<gene>
    <name evidence="7" type="ORF">MKZ38_008140</name>
</gene>
<dbReference type="InterPro" id="IPR036259">
    <property type="entry name" value="MFS_trans_sf"/>
</dbReference>
<keyword evidence="3 6" id="KW-1133">Transmembrane helix</keyword>
<organism evidence="7 8">
    <name type="scientific">Zalerion maritima</name>
    <dbReference type="NCBI Taxonomy" id="339359"/>
    <lineage>
        <taxon>Eukaryota</taxon>
        <taxon>Fungi</taxon>
        <taxon>Dikarya</taxon>
        <taxon>Ascomycota</taxon>
        <taxon>Pezizomycotina</taxon>
        <taxon>Sordariomycetes</taxon>
        <taxon>Lulworthiomycetidae</taxon>
        <taxon>Lulworthiales</taxon>
        <taxon>Lulworthiaceae</taxon>
        <taxon>Zalerion</taxon>
    </lineage>
</organism>
<accession>A0AAD5RHT0</accession>
<comment type="caution">
    <text evidence="7">The sequence shown here is derived from an EMBL/GenBank/DDBJ whole genome shotgun (WGS) entry which is preliminary data.</text>
</comment>
<comment type="subcellular location">
    <subcellularLocation>
        <location evidence="1">Membrane</location>
        <topology evidence="1">Multi-pass membrane protein</topology>
    </subcellularLocation>
</comment>
<dbReference type="AlphaFoldDB" id="A0AAD5RHT0"/>
<feature type="transmembrane region" description="Helical" evidence="6">
    <location>
        <begin position="362"/>
        <end position="379"/>
    </location>
</feature>
<proteinExistence type="predicted"/>
<dbReference type="Gene3D" id="1.20.1250.20">
    <property type="entry name" value="MFS general substrate transporter like domains"/>
    <property type="match status" value="1"/>
</dbReference>
<evidence type="ECO:0000313" key="7">
    <source>
        <dbReference type="EMBL" id="KAJ2893873.1"/>
    </source>
</evidence>
<feature type="transmembrane region" description="Helical" evidence="6">
    <location>
        <begin position="457"/>
        <end position="478"/>
    </location>
</feature>
<evidence type="ECO:0000256" key="6">
    <source>
        <dbReference type="SAM" id="Phobius"/>
    </source>
</evidence>
<dbReference type="GO" id="GO:0022857">
    <property type="term" value="F:transmembrane transporter activity"/>
    <property type="evidence" value="ECO:0007669"/>
    <property type="project" value="InterPro"/>
</dbReference>
<dbReference type="PANTHER" id="PTHR10924:SF6">
    <property type="entry name" value="SOLUTE CARRIER FAMILY 49 MEMBER A3"/>
    <property type="match status" value="1"/>
</dbReference>
<evidence type="ECO:0000256" key="4">
    <source>
        <dbReference type="ARBA" id="ARBA00023136"/>
    </source>
</evidence>
<feature type="transmembrane region" description="Helical" evidence="6">
    <location>
        <begin position="275"/>
        <end position="292"/>
    </location>
</feature>
<evidence type="ECO:0000256" key="1">
    <source>
        <dbReference type="ARBA" id="ARBA00004141"/>
    </source>
</evidence>
<dbReference type="PANTHER" id="PTHR10924">
    <property type="entry name" value="MAJOR FACILITATOR SUPERFAMILY PROTEIN-RELATED"/>
    <property type="match status" value="1"/>
</dbReference>
<dbReference type="InterPro" id="IPR011701">
    <property type="entry name" value="MFS"/>
</dbReference>
<dbReference type="GO" id="GO:0016020">
    <property type="term" value="C:membrane"/>
    <property type="evidence" value="ECO:0007669"/>
    <property type="project" value="UniProtKB-SubCell"/>
</dbReference>
<feature type="transmembrane region" description="Helical" evidence="6">
    <location>
        <begin position="426"/>
        <end position="445"/>
    </location>
</feature>
<feature type="region of interest" description="Disordered" evidence="5">
    <location>
        <begin position="108"/>
        <end position="132"/>
    </location>
</feature>
<feature type="transmembrane region" description="Helical" evidence="6">
    <location>
        <begin position="527"/>
        <end position="547"/>
    </location>
</feature>
<feature type="transmembrane region" description="Helical" evidence="6">
    <location>
        <begin position="312"/>
        <end position="330"/>
    </location>
</feature>
<feature type="transmembrane region" description="Helical" evidence="6">
    <location>
        <begin position="214"/>
        <end position="231"/>
    </location>
</feature>
<evidence type="ECO:0000313" key="8">
    <source>
        <dbReference type="Proteomes" id="UP001201980"/>
    </source>
</evidence>
<sequence>MPPTSLHAQAPALASACAWSDEIMDESGKEEPSPVLLNHTYYTTHPVSPGYQVADDTKESHGGKGVFRTEHQQPHKEKEQTMTGSGFVKLESRNSIAKGSCNGIKIVGDGSARHDGDAPEMDGRTTPPPLRPDESDNQVVFKVYKRRWFGLLQVVLLNVIVSWDWLTFSPVAAHAAEFYRTDETAINWLSTAFLLSFVVVCPLTIYVLHKGPKLSIMVSAGLILVGNWVRYGASTSREGSDLYGLVMFGQILTGLAQPFVLAAPTSYSDLWFTNTGRVAATALMSLANPFGAAVGQLVTPMLVDDTPDISNMVLYVAIISSVCAIPSFFLPARPPTPASASGTTPKLSLRLSASRLVRSPEFFMIWIPYCLYVGFFNSISSLLSQMMVPYGFTDDDAGIGGALLIVVGLVTAAITSPILDRTKKFILAIKTAVPIIGLCYLIFVWMPQTRSLAGPYVTLSVLGAASFSLVPLALELLIELSHPISPEVTSTLSWSGGQLLGAIFIVVSDALKAGPDADPPKNMHRALIFQAVLCLAVVPLPLCLGLFGRSHMVGLRRVASDNAARNASDHVEMRLEP</sequence>
<feature type="transmembrane region" description="Helical" evidence="6">
    <location>
        <begin position="399"/>
        <end position="419"/>
    </location>
</feature>
<feature type="transmembrane region" description="Helical" evidence="6">
    <location>
        <begin position="186"/>
        <end position="207"/>
    </location>
</feature>
<dbReference type="InterPro" id="IPR049680">
    <property type="entry name" value="FLVCR1-2_SLC49-like"/>
</dbReference>
<feature type="transmembrane region" description="Helical" evidence="6">
    <location>
        <begin position="148"/>
        <end position="166"/>
    </location>
</feature>
<dbReference type="EMBL" id="JAKWBI020000556">
    <property type="protein sequence ID" value="KAJ2893873.1"/>
    <property type="molecule type" value="Genomic_DNA"/>
</dbReference>
<dbReference type="Pfam" id="PF07690">
    <property type="entry name" value="MFS_1"/>
    <property type="match status" value="1"/>
</dbReference>
<reference evidence="7" key="1">
    <citation type="submission" date="2022-07" db="EMBL/GenBank/DDBJ databases">
        <title>Draft genome sequence of Zalerion maritima ATCC 34329, a (micro)plastics degrading marine fungus.</title>
        <authorList>
            <person name="Paco A."/>
            <person name="Goncalves M.F.M."/>
            <person name="Rocha-Santos T.A.P."/>
            <person name="Alves A."/>
        </authorList>
    </citation>
    <scope>NUCLEOTIDE SEQUENCE</scope>
    <source>
        <strain evidence="7">ATCC 34329</strain>
    </source>
</reference>
<protein>
    <submittedName>
        <fullName evidence="7">Major facilitator superfamily domain-containing protein</fullName>
    </submittedName>
</protein>
<feature type="compositionally biased region" description="Basic and acidic residues" evidence="5">
    <location>
        <begin position="111"/>
        <end position="123"/>
    </location>
</feature>
<evidence type="ECO:0000256" key="2">
    <source>
        <dbReference type="ARBA" id="ARBA00022692"/>
    </source>
</evidence>
<feature type="transmembrane region" description="Helical" evidence="6">
    <location>
        <begin position="490"/>
        <end position="507"/>
    </location>
</feature>
<dbReference type="Proteomes" id="UP001201980">
    <property type="component" value="Unassembled WGS sequence"/>
</dbReference>
<evidence type="ECO:0000256" key="3">
    <source>
        <dbReference type="ARBA" id="ARBA00022989"/>
    </source>
</evidence>
<keyword evidence="8" id="KW-1185">Reference proteome</keyword>
<feature type="transmembrane region" description="Helical" evidence="6">
    <location>
        <begin position="243"/>
        <end position="263"/>
    </location>
</feature>
<keyword evidence="4 6" id="KW-0472">Membrane</keyword>
<keyword evidence="2 6" id="KW-0812">Transmembrane</keyword>